<feature type="transmembrane region" description="Helical" evidence="1">
    <location>
        <begin position="104"/>
        <end position="121"/>
    </location>
</feature>
<keyword evidence="1" id="KW-1133">Transmembrane helix</keyword>
<feature type="transmembrane region" description="Helical" evidence="1">
    <location>
        <begin position="41"/>
        <end position="61"/>
    </location>
</feature>
<keyword evidence="1" id="KW-0472">Membrane</keyword>
<evidence type="ECO:0000313" key="2">
    <source>
        <dbReference type="EMBL" id="KAK3680759.1"/>
    </source>
</evidence>
<evidence type="ECO:0000256" key="1">
    <source>
        <dbReference type="SAM" id="Phobius"/>
    </source>
</evidence>
<dbReference type="AlphaFoldDB" id="A0AAE0WY95"/>
<gene>
    <name evidence="2" type="ORF">B0T22DRAFT_118793</name>
    <name evidence="3" type="ORF">B0T22DRAFT_156596</name>
</gene>
<evidence type="ECO:0000313" key="4">
    <source>
        <dbReference type="Proteomes" id="UP001270362"/>
    </source>
</evidence>
<reference evidence="2" key="1">
    <citation type="journal article" date="2023" name="Mol. Phylogenet. Evol.">
        <title>Genome-scale phylogeny and comparative genomics of the fungal order Sordariales.</title>
        <authorList>
            <person name="Hensen N."/>
            <person name="Bonometti L."/>
            <person name="Westerberg I."/>
            <person name="Brannstrom I.O."/>
            <person name="Guillou S."/>
            <person name="Cros-Aarteil S."/>
            <person name="Calhoun S."/>
            <person name="Haridas S."/>
            <person name="Kuo A."/>
            <person name="Mondo S."/>
            <person name="Pangilinan J."/>
            <person name="Riley R."/>
            <person name="LaButti K."/>
            <person name="Andreopoulos B."/>
            <person name="Lipzen A."/>
            <person name="Chen C."/>
            <person name="Yan M."/>
            <person name="Daum C."/>
            <person name="Ng V."/>
            <person name="Clum A."/>
            <person name="Steindorff A."/>
            <person name="Ohm R.A."/>
            <person name="Martin F."/>
            <person name="Silar P."/>
            <person name="Natvig D.O."/>
            <person name="Lalanne C."/>
            <person name="Gautier V."/>
            <person name="Ament-Velasquez S.L."/>
            <person name="Kruys A."/>
            <person name="Hutchinson M.I."/>
            <person name="Powell A.J."/>
            <person name="Barry K."/>
            <person name="Miller A.N."/>
            <person name="Grigoriev I.V."/>
            <person name="Debuchy R."/>
            <person name="Gladieux P."/>
            <person name="Hiltunen Thoren M."/>
            <person name="Johannesson H."/>
        </authorList>
    </citation>
    <scope>NUCLEOTIDE SEQUENCE</scope>
    <source>
        <strain evidence="2">CBS 314.62</strain>
    </source>
</reference>
<dbReference type="EMBL" id="JAULSO010000002">
    <property type="protein sequence ID" value="KAK3688532.1"/>
    <property type="molecule type" value="Genomic_DNA"/>
</dbReference>
<comment type="caution">
    <text evidence="2">The sequence shown here is derived from an EMBL/GenBank/DDBJ whole genome shotgun (WGS) entry which is preliminary data.</text>
</comment>
<evidence type="ECO:0000313" key="3">
    <source>
        <dbReference type="EMBL" id="KAK3688532.1"/>
    </source>
</evidence>
<dbReference type="EMBL" id="JAULSO010000011">
    <property type="protein sequence ID" value="KAK3680759.1"/>
    <property type="molecule type" value="Genomic_DNA"/>
</dbReference>
<feature type="transmembrane region" description="Helical" evidence="1">
    <location>
        <begin position="67"/>
        <end position="92"/>
    </location>
</feature>
<proteinExistence type="predicted"/>
<reference evidence="2" key="2">
    <citation type="submission" date="2023-06" db="EMBL/GenBank/DDBJ databases">
        <authorList>
            <consortium name="Lawrence Berkeley National Laboratory"/>
            <person name="Haridas S."/>
            <person name="Hensen N."/>
            <person name="Bonometti L."/>
            <person name="Westerberg I."/>
            <person name="Brannstrom I.O."/>
            <person name="Guillou S."/>
            <person name="Cros-Aarteil S."/>
            <person name="Calhoun S."/>
            <person name="Kuo A."/>
            <person name="Mondo S."/>
            <person name="Pangilinan J."/>
            <person name="Riley R."/>
            <person name="Labutti K."/>
            <person name="Andreopoulos B."/>
            <person name="Lipzen A."/>
            <person name="Chen C."/>
            <person name="Yanf M."/>
            <person name="Daum C."/>
            <person name="Ng V."/>
            <person name="Clum A."/>
            <person name="Steindorff A."/>
            <person name="Ohm R."/>
            <person name="Martin F."/>
            <person name="Silar P."/>
            <person name="Natvig D."/>
            <person name="Lalanne C."/>
            <person name="Gautier V."/>
            <person name="Ament-Velasquez S.L."/>
            <person name="Kruys A."/>
            <person name="Hutchinson M.I."/>
            <person name="Powell A.J."/>
            <person name="Barry K."/>
            <person name="Miller A.N."/>
            <person name="Grigoriev I.V."/>
            <person name="Debuchy R."/>
            <person name="Gladieux P."/>
            <person name="Thoren M.H."/>
            <person name="Johannesson H."/>
        </authorList>
    </citation>
    <scope>NUCLEOTIDE SEQUENCE</scope>
    <source>
        <strain evidence="2">CBS 314.62</strain>
    </source>
</reference>
<dbReference type="Proteomes" id="UP001270362">
    <property type="component" value="Unassembled WGS sequence"/>
</dbReference>
<organism evidence="2 4">
    <name type="scientific">Podospora appendiculata</name>
    <dbReference type="NCBI Taxonomy" id="314037"/>
    <lineage>
        <taxon>Eukaryota</taxon>
        <taxon>Fungi</taxon>
        <taxon>Dikarya</taxon>
        <taxon>Ascomycota</taxon>
        <taxon>Pezizomycotina</taxon>
        <taxon>Sordariomycetes</taxon>
        <taxon>Sordariomycetidae</taxon>
        <taxon>Sordariales</taxon>
        <taxon>Podosporaceae</taxon>
        <taxon>Podospora</taxon>
    </lineage>
</organism>
<protein>
    <submittedName>
        <fullName evidence="2">Uncharacterized protein</fullName>
    </submittedName>
</protein>
<keyword evidence="1" id="KW-0812">Transmembrane</keyword>
<accession>A0AAE0WY95</accession>
<sequence>MMHICRCLMSARGVSDLIFLGYLPLLLWLFVVVIRVVFSKLLLLLLLLLLLWVVVVVAVPLQTWKLFLASPFFLVLASRFLFLFCSLSCLLFERAEMRSHSYNTALLLLRFGICSLFFLLVEPIGGRGANEIGYLDGNTRRRQARMFVSYLAVGPITHRYTASLPR</sequence>
<feature type="transmembrane region" description="Helical" evidence="1">
    <location>
        <begin position="17"/>
        <end position="34"/>
    </location>
</feature>
<keyword evidence="4" id="KW-1185">Reference proteome</keyword>
<name>A0AAE0WY95_9PEZI</name>